<dbReference type="OrthoDB" id="9824646at2"/>
<name>E8ZJ52_MYCHL</name>
<keyword evidence="2" id="KW-1185">Reference proteome</keyword>
<organism evidence="1 2">
    <name type="scientific">Mycoplasma haemofelis (strain Langford 1)</name>
    <name type="common">Haemobartonella felis</name>
    <dbReference type="NCBI Taxonomy" id="941640"/>
    <lineage>
        <taxon>Bacteria</taxon>
        <taxon>Bacillati</taxon>
        <taxon>Mycoplasmatota</taxon>
        <taxon>Mollicutes</taxon>
        <taxon>Mycoplasmataceae</taxon>
        <taxon>Mycoplasma</taxon>
    </lineage>
</organism>
<dbReference type="KEGG" id="mha:HF1_11650"/>
<gene>
    <name evidence="1" type="ORF">HF1_11650</name>
</gene>
<accession>E8ZJ52</accession>
<dbReference type="Proteomes" id="UP000008637">
    <property type="component" value="Chromosome"/>
</dbReference>
<protein>
    <submittedName>
        <fullName evidence="1">Uncharacterized protein</fullName>
    </submittedName>
</protein>
<reference evidence="1 2" key="1">
    <citation type="journal article" date="2011" name="J. Bacteriol.">
        <title>Complete genome sequence of Mycoplasma haemofelis, a hemotropic mycoplasma.</title>
        <authorList>
            <person name="Barker E.N."/>
            <person name="Helps C.R."/>
            <person name="Peters I.R."/>
            <person name="Darby A.C."/>
            <person name="Radford A.D."/>
            <person name="Tasker S."/>
        </authorList>
    </citation>
    <scope>NUCLEOTIDE SEQUENCE [LARGE SCALE GENOMIC DNA]</scope>
    <source>
        <strain evidence="1 2">Langford 1</strain>
    </source>
</reference>
<evidence type="ECO:0000313" key="2">
    <source>
        <dbReference type="Proteomes" id="UP000008637"/>
    </source>
</evidence>
<dbReference type="AlphaFoldDB" id="E8ZJ52"/>
<dbReference type="HOGENOM" id="CLU_098620_0_0_14"/>
<proteinExistence type="predicted"/>
<sequence>MTTAVKASLLAGGAAAASGIGAIAYGDLLSFQTQKEAISSLLSKDPAKRAIGTTEEEEWKKTWARYRDSKKDIWKLGDLSGDAPTEFKNACKSKLDLEVFGSDSKEYKDFLLYCSRDTLISDLIKENSKGRVLLEGTDASSTDWQNAWKAYSEDSRNQKGESGTNIWNLSDWKTQNSQGSAPQSFITKCSSNIKHPSHDIHDPLYIDTVKFCTKDKTTAPASTNNG</sequence>
<dbReference type="EMBL" id="FR773153">
    <property type="protein sequence ID" value="CBY93173.1"/>
    <property type="molecule type" value="Genomic_DNA"/>
</dbReference>
<evidence type="ECO:0000313" key="1">
    <source>
        <dbReference type="EMBL" id="CBY93173.1"/>
    </source>
</evidence>